<protein>
    <submittedName>
        <fullName evidence="1">Uncharacterized protein</fullName>
    </submittedName>
</protein>
<dbReference type="AlphaFoldDB" id="A0A0B7BWY4"/>
<organism evidence="1">
    <name type="scientific">Arion vulgaris</name>
    <dbReference type="NCBI Taxonomy" id="1028688"/>
    <lineage>
        <taxon>Eukaryota</taxon>
        <taxon>Metazoa</taxon>
        <taxon>Spiralia</taxon>
        <taxon>Lophotrochozoa</taxon>
        <taxon>Mollusca</taxon>
        <taxon>Gastropoda</taxon>
        <taxon>Heterobranchia</taxon>
        <taxon>Euthyneura</taxon>
        <taxon>Panpulmonata</taxon>
        <taxon>Eupulmonata</taxon>
        <taxon>Stylommatophora</taxon>
        <taxon>Helicina</taxon>
        <taxon>Arionoidea</taxon>
        <taxon>Arionidae</taxon>
        <taxon>Arion</taxon>
    </lineage>
</organism>
<accession>A0A0B7BWY4</accession>
<evidence type="ECO:0000313" key="1">
    <source>
        <dbReference type="EMBL" id="CEK96891.1"/>
    </source>
</evidence>
<name>A0A0B7BWY4_9EUPU</name>
<reference evidence="1" key="1">
    <citation type="submission" date="2014-12" db="EMBL/GenBank/DDBJ databases">
        <title>Insight into the proteome of Arion vulgaris.</title>
        <authorList>
            <person name="Aradska J."/>
            <person name="Bulat T."/>
            <person name="Smidak R."/>
            <person name="Sarate P."/>
            <person name="Gangsoo J."/>
            <person name="Sialana F."/>
            <person name="Bilban M."/>
            <person name="Lubec G."/>
        </authorList>
    </citation>
    <scope>NUCLEOTIDE SEQUENCE</scope>
    <source>
        <tissue evidence="1">Skin</tissue>
    </source>
</reference>
<feature type="non-terminal residue" evidence="1">
    <location>
        <position position="1"/>
    </location>
</feature>
<sequence length="71" mass="8272">SGLTRGRYGEFKEEEMLACHPSDKTFNLKNQFQWRNNKSCLFTCILHYDLEICVTGHVLYNITNTTDIKQG</sequence>
<proteinExistence type="predicted"/>
<gene>
    <name evidence="1" type="primary">ORF213875</name>
</gene>
<dbReference type="EMBL" id="HACG01050026">
    <property type="protein sequence ID" value="CEK96891.1"/>
    <property type="molecule type" value="Transcribed_RNA"/>
</dbReference>